<organism evidence="2 3">
    <name type="scientific">Azoarcus taiwanensis</name>
    <dbReference type="NCBI Taxonomy" id="666964"/>
    <lineage>
        <taxon>Bacteria</taxon>
        <taxon>Pseudomonadati</taxon>
        <taxon>Pseudomonadota</taxon>
        <taxon>Betaproteobacteria</taxon>
        <taxon>Rhodocyclales</taxon>
        <taxon>Zoogloeaceae</taxon>
        <taxon>Azoarcus</taxon>
    </lineage>
</organism>
<evidence type="ECO:0000313" key="2">
    <source>
        <dbReference type="EMBL" id="NMG02715.1"/>
    </source>
</evidence>
<keyword evidence="3" id="KW-1185">Reference proteome</keyword>
<evidence type="ECO:0000256" key="1">
    <source>
        <dbReference type="SAM" id="SignalP"/>
    </source>
</evidence>
<proteinExistence type="predicted"/>
<keyword evidence="1" id="KW-0732">Signal</keyword>
<reference evidence="2" key="1">
    <citation type="submission" date="2019-12" db="EMBL/GenBank/DDBJ databases">
        <title>Comparative genomics gives insights into the taxonomy of the Azoarcus-Aromatoleum group and reveals separate origins of nif in the plant-associated Azoarcus and non-plant-associated Aromatoleum sub-groups.</title>
        <authorList>
            <person name="Lafos M."/>
            <person name="Maluk M."/>
            <person name="Batista M."/>
            <person name="Junghare M."/>
            <person name="Carmona M."/>
            <person name="Faoro H."/>
            <person name="Cruz L.M."/>
            <person name="Battistoni F."/>
            <person name="De Souza E."/>
            <person name="Pedrosa F."/>
            <person name="Chen W.-M."/>
            <person name="Poole P.S."/>
            <person name="Dixon R.A."/>
            <person name="James E.K."/>
        </authorList>
    </citation>
    <scope>NUCLEOTIDE SEQUENCE</scope>
    <source>
        <strain evidence="2">NSC3</strain>
    </source>
</reference>
<dbReference type="AlphaFoldDB" id="A0A972FDJ3"/>
<dbReference type="RefSeq" id="WP_168987494.1">
    <property type="nucleotide sequence ID" value="NZ_CAWPHM010000233.1"/>
</dbReference>
<evidence type="ECO:0008006" key="4">
    <source>
        <dbReference type="Google" id="ProtNLM"/>
    </source>
</evidence>
<name>A0A972FDJ3_9RHOO</name>
<protein>
    <recommendedName>
        <fullName evidence="4">Lipoprotein SmpA/OmlA domain-containing protein</fullName>
    </recommendedName>
</protein>
<dbReference type="Proteomes" id="UP000599523">
    <property type="component" value="Unassembled WGS sequence"/>
</dbReference>
<dbReference type="EMBL" id="WTVM01000030">
    <property type="protein sequence ID" value="NMG02715.1"/>
    <property type="molecule type" value="Genomic_DNA"/>
</dbReference>
<feature type="chain" id="PRO_5037423406" description="Lipoprotein SmpA/OmlA domain-containing protein" evidence="1">
    <location>
        <begin position="20"/>
        <end position="193"/>
    </location>
</feature>
<accession>A0A972FDJ3</accession>
<sequence>MSFKTLGLILIAALLTGCASMLPQRTFDAESELLAKRGAPSRVWDNEDGTRTLEYATQPYGTECWMYTVDADGVIVEQLDALARSNLARVKAGMSVDEVQRLLGQHRSVQRFSLSNEEVYDWNISNEWPDLVATRFNVHFVEGEVVRTSQSFVYPQRWPFGLSIGVGSHPYWGMGFGWPHYHPWHHPYYPYPW</sequence>
<feature type="signal peptide" evidence="1">
    <location>
        <begin position="1"/>
        <end position="19"/>
    </location>
</feature>
<evidence type="ECO:0000313" key="3">
    <source>
        <dbReference type="Proteomes" id="UP000599523"/>
    </source>
</evidence>
<dbReference type="PROSITE" id="PS51257">
    <property type="entry name" value="PROKAR_LIPOPROTEIN"/>
    <property type="match status" value="1"/>
</dbReference>
<gene>
    <name evidence="2" type="ORF">GPA21_06990</name>
</gene>
<comment type="caution">
    <text evidence="2">The sequence shown here is derived from an EMBL/GenBank/DDBJ whole genome shotgun (WGS) entry which is preliminary data.</text>
</comment>